<comment type="caution">
    <text evidence="2">The sequence shown here is derived from an EMBL/GenBank/DDBJ whole genome shotgun (WGS) entry which is preliminary data.</text>
</comment>
<feature type="compositionally biased region" description="Acidic residues" evidence="1">
    <location>
        <begin position="568"/>
        <end position="584"/>
    </location>
</feature>
<evidence type="ECO:0000256" key="1">
    <source>
        <dbReference type="SAM" id="MobiDB-lite"/>
    </source>
</evidence>
<feature type="region of interest" description="Disordered" evidence="1">
    <location>
        <begin position="542"/>
        <end position="584"/>
    </location>
</feature>
<dbReference type="OrthoDB" id="6613063at2759"/>
<organism evidence="2 3">
    <name type="scientific">Ceratobasidium theobromae</name>
    <dbReference type="NCBI Taxonomy" id="1582974"/>
    <lineage>
        <taxon>Eukaryota</taxon>
        <taxon>Fungi</taxon>
        <taxon>Dikarya</taxon>
        <taxon>Basidiomycota</taxon>
        <taxon>Agaricomycotina</taxon>
        <taxon>Agaricomycetes</taxon>
        <taxon>Cantharellales</taxon>
        <taxon>Ceratobasidiaceae</taxon>
        <taxon>Ceratobasidium</taxon>
    </lineage>
</organism>
<feature type="compositionally biased region" description="Acidic residues" evidence="1">
    <location>
        <begin position="546"/>
        <end position="556"/>
    </location>
</feature>
<dbReference type="AlphaFoldDB" id="A0A5N5Q8K4"/>
<accession>A0A5N5Q8K4</accession>
<proteinExistence type="predicted"/>
<dbReference type="EMBL" id="SSOP01000744">
    <property type="protein sequence ID" value="KAB5587833.1"/>
    <property type="molecule type" value="Genomic_DNA"/>
</dbReference>
<evidence type="ECO:0000313" key="3">
    <source>
        <dbReference type="Proteomes" id="UP000383932"/>
    </source>
</evidence>
<sequence>MERFCSFIGNSVKSRQYPYANIDQRVLSRAHLQVILRKFSLLGKPPFTNKKPTIKEAINILPNLQVTNGGDLIHARGYHKLRSDGRDAAFIRYELLVDLDDSEPDLPENLERQSQYGELQHVFALPIKCRTPKVNPSRHDRILLLALVLEAKVNIENNGENEVMWYNGKLGSGEVVDLTTVQCTVGRVRDRNGKRWWIVDRNVGNKFTYPEFTCGRKDPEVPYPPAPNPPWTRSSGVDTGTHSWVRNSQQSSCPPIDHNTRNFWKPDPFSKSSGLSGGTVKCIIPALEGLLLSSIEQQVLTLLFVLAYWHGLAKLRRHSTATVTMDPKSSQVTTRLGHKLRKFHRYTFEFEIYETTKERTAHEQRMRKKARPRAALAAETEAPDPTPDISCQLQGRRRKYFNLETVKFHALMGNPDSIECMGTTDSTSTQTGELLHCHSVDSAEQTGMRLNLSILLMSSELCTSFRDFLVIKQLIILSRWTPLLQTIVSWVIGDITTFVDRDMLMRFNGMAIGHMAHGCVLDFTTGLPVEILDTSKWWEDEIGVERDDEGESEGDASDVGQLEAYISESDDDEMTGNPDEDVSW</sequence>
<reference evidence="2 3" key="1">
    <citation type="journal article" date="2019" name="Fungal Biol. Biotechnol.">
        <title>Draft genome sequence of fastidious pathogen Ceratobasidium theobromae, which causes vascular-streak dieback in Theobroma cacao.</title>
        <authorList>
            <person name="Ali S.S."/>
            <person name="Asman A."/>
            <person name="Shao J."/>
            <person name="Firmansyah A.P."/>
            <person name="Susilo A.W."/>
            <person name="Rosmana A."/>
            <person name="McMahon P."/>
            <person name="Junaid M."/>
            <person name="Guest D."/>
            <person name="Kheng T.Y."/>
            <person name="Meinhardt L.W."/>
            <person name="Bailey B.A."/>
        </authorList>
    </citation>
    <scope>NUCLEOTIDE SEQUENCE [LARGE SCALE GENOMIC DNA]</scope>
    <source>
        <strain evidence="2 3">CT2</strain>
    </source>
</reference>
<name>A0A5N5Q8K4_9AGAM</name>
<dbReference type="Proteomes" id="UP000383932">
    <property type="component" value="Unassembled WGS sequence"/>
</dbReference>
<gene>
    <name evidence="2" type="ORF">CTheo_8725</name>
</gene>
<keyword evidence="3" id="KW-1185">Reference proteome</keyword>
<evidence type="ECO:0000313" key="2">
    <source>
        <dbReference type="EMBL" id="KAB5587833.1"/>
    </source>
</evidence>
<protein>
    <submittedName>
        <fullName evidence="2">Uncharacterized protein</fullName>
    </submittedName>
</protein>